<evidence type="ECO:0000256" key="5">
    <source>
        <dbReference type="SAM" id="SignalP"/>
    </source>
</evidence>
<keyword evidence="4" id="KW-0653">Protein transport</keyword>
<evidence type="ECO:0000256" key="3">
    <source>
        <dbReference type="ARBA" id="ARBA00022729"/>
    </source>
</evidence>
<comment type="subunit">
    <text evidence="1">Monomer.</text>
</comment>
<dbReference type="PROSITE" id="PS51257">
    <property type="entry name" value="PROKAR_LIPOPROTEIN"/>
    <property type="match status" value="1"/>
</dbReference>
<evidence type="ECO:0000256" key="1">
    <source>
        <dbReference type="ARBA" id="ARBA00011245"/>
    </source>
</evidence>
<dbReference type="Gene3D" id="2.50.20.20">
    <property type="match status" value="1"/>
</dbReference>
<gene>
    <name evidence="6" type="ORF">H4O11_06670</name>
</gene>
<accession>A0A7W3FLL9</accession>
<feature type="signal peptide" evidence="5">
    <location>
        <begin position="1"/>
        <end position="25"/>
    </location>
</feature>
<feature type="chain" id="PRO_5030944749" description="Outer-membrane lipoprotein LolB" evidence="5">
    <location>
        <begin position="26"/>
        <end position="208"/>
    </location>
</feature>
<keyword evidence="3 5" id="KW-0732">Signal</keyword>
<dbReference type="RefSeq" id="WP_182338616.1">
    <property type="nucleotide sequence ID" value="NZ_JACGXS010000002.1"/>
</dbReference>
<dbReference type="GO" id="GO:0015031">
    <property type="term" value="P:protein transport"/>
    <property type="evidence" value="ECO:0007669"/>
    <property type="project" value="UniProtKB-KW"/>
</dbReference>
<dbReference type="EMBL" id="JACGXS010000002">
    <property type="protein sequence ID" value="MBA8681492.1"/>
    <property type="molecule type" value="Genomic_DNA"/>
</dbReference>
<comment type="caution">
    <text evidence="6">The sequence shown here is derived from an EMBL/GenBank/DDBJ whole genome shotgun (WGS) entry which is preliminary data.</text>
</comment>
<name>A0A7W3FLL9_9GAMM</name>
<dbReference type="Proteomes" id="UP000547058">
    <property type="component" value="Unassembled WGS sequence"/>
</dbReference>
<sequence>MPLRSPALPVLAALLLAACGQQAPATDASTPLPTASIPADPAQAVLQASQRFAALRSFHAQMTLHGAQKGQVVSTSMDFVAPDRYRLRGAAGVQTIIGNTVFLASEGGTQQLPLPAGLLDQWRTPLPPAAELQGLAVEDRGPADVGGTATRLYRVDGPQGSGETLQYWIGDDGLPRQVQRDGFNGDQPYRVTLRYSQLNDPDLRIAVP</sequence>
<keyword evidence="2" id="KW-0813">Transport</keyword>
<evidence type="ECO:0000313" key="7">
    <source>
        <dbReference type="Proteomes" id="UP000547058"/>
    </source>
</evidence>
<dbReference type="InterPro" id="IPR029046">
    <property type="entry name" value="LolA/LolB/LppX"/>
</dbReference>
<reference evidence="6 7" key="1">
    <citation type="submission" date="2020-08" db="EMBL/GenBank/DDBJ databases">
        <title>Stenotrophomonas tumulicola JCM 30961.</title>
        <authorList>
            <person name="Deng Y."/>
        </authorList>
    </citation>
    <scope>NUCLEOTIDE SEQUENCE [LARGE SCALE GENOMIC DNA]</scope>
    <source>
        <strain evidence="6 7">JCM 30961</strain>
    </source>
</reference>
<evidence type="ECO:0000313" key="6">
    <source>
        <dbReference type="EMBL" id="MBA8681492.1"/>
    </source>
</evidence>
<organism evidence="6 7">
    <name type="scientific">Stenotrophomonas tumulicola</name>
    <dbReference type="NCBI Taxonomy" id="1685415"/>
    <lineage>
        <taxon>Bacteria</taxon>
        <taxon>Pseudomonadati</taxon>
        <taxon>Pseudomonadota</taxon>
        <taxon>Gammaproteobacteria</taxon>
        <taxon>Lysobacterales</taxon>
        <taxon>Lysobacteraceae</taxon>
        <taxon>Stenotrophomonas</taxon>
    </lineage>
</organism>
<evidence type="ECO:0008006" key="8">
    <source>
        <dbReference type="Google" id="ProtNLM"/>
    </source>
</evidence>
<protein>
    <recommendedName>
        <fullName evidence="8">Outer-membrane lipoprotein LolB</fullName>
    </recommendedName>
</protein>
<proteinExistence type="predicted"/>
<dbReference type="AlphaFoldDB" id="A0A7W3FLL9"/>
<keyword evidence="7" id="KW-1185">Reference proteome</keyword>
<evidence type="ECO:0000256" key="4">
    <source>
        <dbReference type="ARBA" id="ARBA00022927"/>
    </source>
</evidence>
<dbReference type="SUPFAM" id="SSF89392">
    <property type="entry name" value="Prokaryotic lipoproteins and lipoprotein localization factors"/>
    <property type="match status" value="1"/>
</dbReference>
<evidence type="ECO:0000256" key="2">
    <source>
        <dbReference type="ARBA" id="ARBA00022448"/>
    </source>
</evidence>